<comment type="caution">
    <text evidence="2">The sequence shown here is derived from an EMBL/GenBank/DDBJ whole genome shotgun (WGS) entry which is preliminary data.</text>
</comment>
<evidence type="ECO:0000256" key="1">
    <source>
        <dbReference type="SAM" id="Phobius"/>
    </source>
</evidence>
<dbReference type="AlphaFoldDB" id="A0ABD1EUI4"/>
<dbReference type="Proteomes" id="UP001566132">
    <property type="component" value="Unassembled WGS sequence"/>
</dbReference>
<reference evidence="2 3" key="1">
    <citation type="submission" date="2024-05" db="EMBL/GenBank/DDBJ databases">
        <title>Genetic variation in Jamaican populations of the coffee berry borer (Hypothenemus hampei).</title>
        <authorList>
            <person name="Errbii M."/>
            <person name="Myrie A."/>
        </authorList>
    </citation>
    <scope>NUCLEOTIDE SEQUENCE [LARGE SCALE GENOMIC DNA]</scope>
    <source>
        <strain evidence="2">JA-Hopewell-2020-01-JO</strain>
        <tissue evidence="2">Whole body</tissue>
    </source>
</reference>
<dbReference type="EMBL" id="JBDJPC010000005">
    <property type="protein sequence ID" value="KAL1501066.1"/>
    <property type="molecule type" value="Genomic_DNA"/>
</dbReference>
<gene>
    <name evidence="2" type="ORF">ABEB36_006464</name>
</gene>
<keyword evidence="1" id="KW-1133">Transmembrane helix</keyword>
<organism evidence="2 3">
    <name type="scientific">Hypothenemus hampei</name>
    <name type="common">Coffee berry borer</name>
    <dbReference type="NCBI Taxonomy" id="57062"/>
    <lineage>
        <taxon>Eukaryota</taxon>
        <taxon>Metazoa</taxon>
        <taxon>Ecdysozoa</taxon>
        <taxon>Arthropoda</taxon>
        <taxon>Hexapoda</taxon>
        <taxon>Insecta</taxon>
        <taxon>Pterygota</taxon>
        <taxon>Neoptera</taxon>
        <taxon>Endopterygota</taxon>
        <taxon>Coleoptera</taxon>
        <taxon>Polyphaga</taxon>
        <taxon>Cucujiformia</taxon>
        <taxon>Curculionidae</taxon>
        <taxon>Scolytinae</taxon>
        <taxon>Hypothenemus</taxon>
    </lineage>
</organism>
<keyword evidence="1" id="KW-0472">Membrane</keyword>
<evidence type="ECO:0000313" key="3">
    <source>
        <dbReference type="Proteomes" id="UP001566132"/>
    </source>
</evidence>
<evidence type="ECO:0000313" key="2">
    <source>
        <dbReference type="EMBL" id="KAL1501066.1"/>
    </source>
</evidence>
<name>A0ABD1EUI4_HYPHA</name>
<feature type="transmembrane region" description="Helical" evidence="1">
    <location>
        <begin position="84"/>
        <end position="106"/>
    </location>
</feature>
<sequence>MAEDNFAGFNDHINNLKSTDEQKALLQELMKTLQNMPGVPDEQKESMLKNALEGNEDAMQAMAGSAGQNTGLPMEEAGNLNAELAILLSLITVLALILGFIVFKLYNNRTRRQRIKEEKQIRKELKKQN</sequence>
<proteinExistence type="predicted"/>
<keyword evidence="1" id="KW-0812">Transmembrane</keyword>
<accession>A0ABD1EUI4</accession>
<keyword evidence="3" id="KW-1185">Reference proteome</keyword>
<protein>
    <submittedName>
        <fullName evidence="2">Uncharacterized protein</fullName>
    </submittedName>
</protein>